<dbReference type="SUPFAM" id="SSF81383">
    <property type="entry name" value="F-box domain"/>
    <property type="match status" value="1"/>
</dbReference>
<dbReference type="PANTHER" id="PTHR14381">
    <property type="entry name" value="DACTYLIN"/>
    <property type="match status" value="1"/>
</dbReference>
<dbReference type="Pfam" id="PF12937">
    <property type="entry name" value="F-box-like"/>
    <property type="match status" value="1"/>
</dbReference>
<dbReference type="PROSITE" id="PS50172">
    <property type="entry name" value="BRCT"/>
    <property type="match status" value="1"/>
</dbReference>
<keyword evidence="6" id="KW-0237">DNA synthesis</keyword>
<evidence type="ECO:0000313" key="26">
    <source>
        <dbReference type="Ensembl" id="ENSACDP00005006773.1"/>
    </source>
</evidence>
<dbReference type="InterPro" id="IPR052301">
    <property type="entry name" value="SCF_F-box/WD-repeat"/>
</dbReference>
<gene>
    <name evidence="26" type="primary">POLL</name>
</gene>
<dbReference type="GO" id="GO:0003887">
    <property type="term" value="F:DNA-directed DNA polymerase activity"/>
    <property type="evidence" value="ECO:0007669"/>
    <property type="project" value="UniProtKB-KW"/>
</dbReference>
<dbReference type="InterPro" id="IPR010996">
    <property type="entry name" value="HHH_MUS81"/>
</dbReference>
<accession>A0A8B9IGX3</accession>
<feature type="active site" description="Nucleophile; Schiff-base intermediate with DNA; for 5'-dRP lyase activity" evidence="21">
    <location>
        <position position="697"/>
    </location>
</feature>
<evidence type="ECO:0000256" key="21">
    <source>
        <dbReference type="PIRSR" id="PIRSR622312-50"/>
    </source>
</evidence>
<dbReference type="InterPro" id="IPR002008">
    <property type="entry name" value="DNA_pol_X_beta-like"/>
</dbReference>
<evidence type="ECO:0000256" key="19">
    <source>
        <dbReference type="ARBA" id="ARBA00054974"/>
    </source>
</evidence>
<keyword evidence="7" id="KW-0808">Transferase</keyword>
<dbReference type="Pfam" id="PF14791">
    <property type="entry name" value="DNA_pol_B_thumb"/>
    <property type="match status" value="1"/>
</dbReference>
<dbReference type="FunFam" id="3.30.210.10:FF:000001">
    <property type="entry name" value="DNA polymerase lambda"/>
    <property type="match status" value="1"/>
</dbReference>
<dbReference type="FunFam" id="1.10.150.110:FF:000004">
    <property type="entry name" value="DNA polymerase lambda"/>
    <property type="match status" value="1"/>
</dbReference>
<proteinExistence type="inferred from homology"/>
<dbReference type="Proteomes" id="UP000694521">
    <property type="component" value="Unplaced"/>
</dbReference>
<comment type="subunit">
    <text evidence="20">Interacts with PCNA. Interacts with PAXX; promoting POLL recruitment to double-strand breaks (DSBs) and stimulation of the end-filling activity of POLL. Interacts with XRCC4; promoting POLL recruitment to double-strand breaks (DSBs) and stimulation of the end-filling activity of POLL. Interacts with NHEJ1/XLF; promoting POLL recruitment to double-strand breaks (DSBs) and stimulation of the end-filling activity of POLL.</text>
</comment>
<dbReference type="Pfam" id="PF00533">
    <property type="entry name" value="BRCT"/>
    <property type="match status" value="1"/>
</dbReference>
<keyword evidence="10" id="KW-0479">Metal-binding</keyword>
<feature type="domain" description="BRCT" evidence="24">
    <location>
        <begin position="427"/>
        <end position="523"/>
    </location>
</feature>
<organism evidence="26 27">
    <name type="scientific">Anser cygnoides</name>
    <name type="common">Swan goose</name>
    <dbReference type="NCBI Taxonomy" id="8845"/>
    <lineage>
        <taxon>Eukaryota</taxon>
        <taxon>Metazoa</taxon>
        <taxon>Chordata</taxon>
        <taxon>Craniata</taxon>
        <taxon>Vertebrata</taxon>
        <taxon>Euteleostomi</taxon>
        <taxon>Archelosauria</taxon>
        <taxon>Archosauria</taxon>
        <taxon>Dinosauria</taxon>
        <taxon>Saurischia</taxon>
        <taxon>Theropoda</taxon>
        <taxon>Coelurosauria</taxon>
        <taxon>Aves</taxon>
        <taxon>Neognathae</taxon>
        <taxon>Galloanserae</taxon>
        <taxon>Anseriformes</taxon>
        <taxon>Anatidae</taxon>
        <taxon>Anserinae</taxon>
        <taxon>Anser</taxon>
    </lineage>
</organism>
<dbReference type="PROSITE" id="PS50181">
    <property type="entry name" value="FBOX"/>
    <property type="match status" value="1"/>
</dbReference>
<dbReference type="GO" id="GO:0046872">
    <property type="term" value="F:metal ion binding"/>
    <property type="evidence" value="ECO:0007669"/>
    <property type="project" value="UniProtKB-KW"/>
</dbReference>
<evidence type="ECO:0000256" key="3">
    <source>
        <dbReference type="ARBA" id="ARBA00008323"/>
    </source>
</evidence>
<feature type="compositionally biased region" description="Acidic residues" evidence="23">
    <location>
        <begin position="577"/>
        <end position="586"/>
    </location>
</feature>
<dbReference type="FunFam" id="3.40.50.10190:FF:000031">
    <property type="entry name" value="DNA polymerase"/>
    <property type="match status" value="1"/>
</dbReference>
<dbReference type="GO" id="GO:0006281">
    <property type="term" value="P:DNA repair"/>
    <property type="evidence" value="ECO:0007669"/>
    <property type="project" value="UniProtKB-KW"/>
</dbReference>
<evidence type="ECO:0000256" key="6">
    <source>
        <dbReference type="ARBA" id="ARBA00022634"/>
    </source>
</evidence>
<dbReference type="SUPFAM" id="SSF81301">
    <property type="entry name" value="Nucleotidyltransferase"/>
    <property type="match status" value="1"/>
</dbReference>
<dbReference type="Gene3D" id="3.30.460.10">
    <property type="entry name" value="Beta Polymerase, domain 2"/>
    <property type="match status" value="1"/>
</dbReference>
<keyword evidence="11" id="KW-0227">DNA damage</keyword>
<protein>
    <recommendedName>
        <fullName evidence="5">DNA polymerase lambda</fullName>
        <ecNumber evidence="4">2.7.7.7</ecNumber>
    </recommendedName>
</protein>
<evidence type="ECO:0000313" key="27">
    <source>
        <dbReference type="Proteomes" id="UP000694521"/>
    </source>
</evidence>
<evidence type="ECO:0000256" key="14">
    <source>
        <dbReference type="ARBA" id="ARBA00023204"/>
    </source>
</evidence>
<dbReference type="PROSITE" id="PS50082">
    <property type="entry name" value="WD_REPEATS_2"/>
    <property type="match status" value="1"/>
</dbReference>
<evidence type="ECO:0000256" key="5">
    <source>
        <dbReference type="ARBA" id="ARBA00016513"/>
    </source>
</evidence>
<dbReference type="InterPro" id="IPR001810">
    <property type="entry name" value="F-box_dom"/>
</dbReference>
<comment type="similarity">
    <text evidence="3">Belongs to the DNA polymerase type-X family.</text>
</comment>
<evidence type="ECO:0000256" key="1">
    <source>
        <dbReference type="ARBA" id="ARBA00001936"/>
    </source>
</evidence>
<dbReference type="PRINTS" id="PR00870">
    <property type="entry name" value="DNAPOLXBETA"/>
</dbReference>
<keyword evidence="14" id="KW-0234">DNA repair</keyword>
<dbReference type="GO" id="GO:0016829">
    <property type="term" value="F:lyase activity"/>
    <property type="evidence" value="ECO:0007669"/>
    <property type="project" value="UniProtKB-KW"/>
</dbReference>
<keyword evidence="16" id="KW-0456">Lyase</keyword>
<evidence type="ECO:0000256" key="12">
    <source>
        <dbReference type="ARBA" id="ARBA00022932"/>
    </source>
</evidence>
<dbReference type="FunFam" id="2.130.10.10:FF:000327">
    <property type="entry name" value="F-box/WD repeat-containing protein 4 isoform X1"/>
    <property type="match status" value="1"/>
</dbReference>
<dbReference type="InterPro" id="IPR036420">
    <property type="entry name" value="BRCT_dom_sf"/>
</dbReference>
<keyword evidence="27" id="KW-1185">Reference proteome</keyword>
<dbReference type="Gene3D" id="1.20.1280.50">
    <property type="match status" value="1"/>
</dbReference>
<reference evidence="26" key="2">
    <citation type="submission" date="2025-09" db="UniProtKB">
        <authorList>
            <consortium name="Ensembl"/>
        </authorList>
    </citation>
    <scope>IDENTIFICATION</scope>
</reference>
<dbReference type="GO" id="GO:0031146">
    <property type="term" value="P:SCF-dependent proteasomal ubiquitin-dependent protein catabolic process"/>
    <property type="evidence" value="ECO:0007669"/>
    <property type="project" value="TreeGrafter"/>
</dbReference>
<evidence type="ECO:0000256" key="15">
    <source>
        <dbReference type="ARBA" id="ARBA00023211"/>
    </source>
</evidence>
<dbReference type="SUPFAM" id="SSF47802">
    <property type="entry name" value="DNA polymerase beta, N-terminal domain-like"/>
    <property type="match status" value="1"/>
</dbReference>
<dbReference type="InterPro" id="IPR019843">
    <property type="entry name" value="DNA_pol-X_BS"/>
</dbReference>
<dbReference type="InterPro" id="IPR001680">
    <property type="entry name" value="WD40_rpt"/>
</dbReference>
<comment type="function">
    <text evidence="19">DNA polymerase that functions in several pathways of DNA repair. Involved in base excision repair (BER) responsible for repair of lesions that give rise to abasic (AP) sites in DNA. Also contributes to DNA double-strand break repair by non-homologous end joining and homologous recombination. Has both template-dependent and template-independent (terminal transferase) DNA polymerase activities. Also has a 5'-deoxyribose-5-phosphate lyase (dRP lyase) activity.</text>
</comment>
<dbReference type="Gene3D" id="3.30.210.10">
    <property type="entry name" value="DNA polymerase, thumb domain"/>
    <property type="match status" value="1"/>
</dbReference>
<dbReference type="InterPro" id="IPR018944">
    <property type="entry name" value="DNA_pol_lambd_fingers_domain"/>
</dbReference>
<comment type="cofactor">
    <cofactor evidence="1">
        <name>Mn(2+)</name>
        <dbReference type="ChEBI" id="CHEBI:29035"/>
    </cofactor>
</comment>
<dbReference type="SMART" id="SM00256">
    <property type="entry name" value="FBOX"/>
    <property type="match status" value="1"/>
</dbReference>
<keyword evidence="9" id="KW-0235">DNA replication</keyword>
<dbReference type="Gene3D" id="1.10.150.110">
    <property type="entry name" value="DNA polymerase beta, N-terminal domain-like"/>
    <property type="match status" value="1"/>
</dbReference>
<dbReference type="PROSITE" id="PS50294">
    <property type="entry name" value="WD_REPEATS_REGION"/>
    <property type="match status" value="1"/>
</dbReference>
<dbReference type="InterPro" id="IPR027421">
    <property type="entry name" value="DNA_pol_lamdba_lyase_dom_sf"/>
</dbReference>
<dbReference type="Pfam" id="PF00400">
    <property type="entry name" value="WD40"/>
    <property type="match status" value="3"/>
</dbReference>
<dbReference type="Pfam" id="PF10391">
    <property type="entry name" value="DNA_pol_lambd_f"/>
    <property type="match status" value="1"/>
</dbReference>
<keyword evidence="8" id="KW-0548">Nucleotidyltransferase</keyword>
<dbReference type="Gene3D" id="2.130.10.10">
    <property type="entry name" value="YVTN repeat-like/Quinoprotein amine dehydrogenase"/>
    <property type="match status" value="2"/>
</dbReference>
<evidence type="ECO:0000256" key="10">
    <source>
        <dbReference type="ARBA" id="ARBA00022723"/>
    </source>
</evidence>
<dbReference type="SUPFAM" id="SSF81585">
    <property type="entry name" value="PsbU/PolX domain-like"/>
    <property type="match status" value="1"/>
</dbReference>
<evidence type="ECO:0000256" key="16">
    <source>
        <dbReference type="ARBA" id="ARBA00023239"/>
    </source>
</evidence>
<name>A0A8B9IGX3_ANSCY</name>
<dbReference type="SMART" id="SM00320">
    <property type="entry name" value="WD40"/>
    <property type="match status" value="5"/>
</dbReference>
<dbReference type="AlphaFoldDB" id="A0A8B9IGX3"/>
<dbReference type="InterPro" id="IPR015943">
    <property type="entry name" value="WD40/YVTN_repeat-like_dom_sf"/>
</dbReference>
<evidence type="ECO:0000256" key="20">
    <source>
        <dbReference type="ARBA" id="ARBA00061803"/>
    </source>
</evidence>
<dbReference type="GO" id="GO:0006260">
    <property type="term" value="P:DNA replication"/>
    <property type="evidence" value="ECO:0007669"/>
    <property type="project" value="UniProtKB-KW"/>
</dbReference>
<keyword evidence="12" id="KW-0239">DNA-directed DNA polymerase</keyword>
<evidence type="ECO:0000256" key="22">
    <source>
        <dbReference type="PROSITE-ProRule" id="PRU00221"/>
    </source>
</evidence>
<comment type="subcellular location">
    <subcellularLocation>
        <location evidence="2">Nucleus</location>
    </subcellularLocation>
</comment>
<evidence type="ECO:0000256" key="9">
    <source>
        <dbReference type="ARBA" id="ARBA00022705"/>
    </source>
</evidence>
<dbReference type="GO" id="GO:0003677">
    <property type="term" value="F:DNA binding"/>
    <property type="evidence" value="ECO:0007669"/>
    <property type="project" value="UniProtKB-KW"/>
</dbReference>
<evidence type="ECO:0000256" key="4">
    <source>
        <dbReference type="ARBA" id="ARBA00012417"/>
    </source>
</evidence>
<dbReference type="FunFam" id="2.130.10.10:FF:000376">
    <property type="entry name" value="F-box and WD repeat domain containing 4"/>
    <property type="match status" value="1"/>
</dbReference>
<evidence type="ECO:0000259" key="24">
    <source>
        <dbReference type="PROSITE" id="PS50172"/>
    </source>
</evidence>
<dbReference type="PROSITE" id="PS00522">
    <property type="entry name" value="DNA_POLYMERASE_X"/>
    <property type="match status" value="1"/>
</dbReference>
<evidence type="ECO:0000256" key="11">
    <source>
        <dbReference type="ARBA" id="ARBA00022763"/>
    </source>
</evidence>
<dbReference type="GO" id="GO:0019005">
    <property type="term" value="C:SCF ubiquitin ligase complex"/>
    <property type="evidence" value="ECO:0007669"/>
    <property type="project" value="TreeGrafter"/>
</dbReference>
<dbReference type="InterPro" id="IPR022312">
    <property type="entry name" value="DNA_pol_X"/>
</dbReference>
<evidence type="ECO:0000256" key="2">
    <source>
        <dbReference type="ARBA" id="ARBA00004123"/>
    </source>
</evidence>
<feature type="domain" description="F-box" evidence="25">
    <location>
        <begin position="27"/>
        <end position="73"/>
    </location>
</feature>
<dbReference type="InterPro" id="IPR002054">
    <property type="entry name" value="DNA-dir_DNA_pol_X"/>
</dbReference>
<dbReference type="InterPro" id="IPR036047">
    <property type="entry name" value="F-box-like_dom_sf"/>
</dbReference>
<dbReference type="Pfam" id="PF14716">
    <property type="entry name" value="HHH_8"/>
    <property type="match status" value="1"/>
</dbReference>
<dbReference type="FunFam" id="1.10.150.20:FF:000010">
    <property type="entry name" value="DNA polymerase lambda"/>
    <property type="match status" value="1"/>
</dbReference>
<keyword evidence="15" id="KW-0464">Manganese</keyword>
<feature type="region of interest" description="Disordered" evidence="23">
    <location>
        <begin position="535"/>
        <end position="592"/>
    </location>
</feature>
<keyword evidence="17" id="KW-0539">Nucleus</keyword>
<evidence type="ECO:0000256" key="7">
    <source>
        <dbReference type="ARBA" id="ARBA00022679"/>
    </source>
</evidence>
<dbReference type="InterPro" id="IPR043519">
    <property type="entry name" value="NT_sf"/>
</dbReference>
<dbReference type="InterPro" id="IPR036322">
    <property type="entry name" value="WD40_repeat_dom_sf"/>
</dbReference>
<dbReference type="Pfam" id="PF14792">
    <property type="entry name" value="DNA_pol_B_palm"/>
    <property type="match status" value="1"/>
</dbReference>
<keyword evidence="22" id="KW-0853">WD repeat</keyword>
<dbReference type="Gene3D" id="1.10.150.20">
    <property type="entry name" value="5' to 3' exonuclease, C-terminal subdomain"/>
    <property type="match status" value="1"/>
</dbReference>
<dbReference type="EC" id="2.7.7.7" evidence="4"/>
<dbReference type="Ensembl" id="ENSACDT00005008143.1">
    <property type="protein sequence ID" value="ENSACDP00005006773.1"/>
    <property type="gene ID" value="ENSACDG00005004968.1"/>
</dbReference>
<dbReference type="InterPro" id="IPR001357">
    <property type="entry name" value="BRCT_dom"/>
</dbReference>
<feature type="repeat" description="WD" evidence="22">
    <location>
        <begin position="200"/>
        <end position="231"/>
    </location>
</feature>
<dbReference type="FunFam" id="3.30.460.10:FF:000020">
    <property type="entry name" value="DNA polymerase lambda"/>
    <property type="match status" value="1"/>
</dbReference>
<dbReference type="PANTHER" id="PTHR14381:SF1">
    <property type="entry name" value="F-BOX_WD REPEAT-CONTAINING PROTEIN 4"/>
    <property type="match status" value="1"/>
</dbReference>
<evidence type="ECO:0000259" key="25">
    <source>
        <dbReference type="PROSITE" id="PS50181"/>
    </source>
</evidence>
<dbReference type="InterPro" id="IPR028207">
    <property type="entry name" value="DNA_pol_B_palm_palm"/>
</dbReference>
<dbReference type="InterPro" id="IPR029398">
    <property type="entry name" value="PolB_thumb"/>
</dbReference>
<dbReference type="CDD" id="cd20090">
    <property type="entry name" value="F-box_FBXW4"/>
    <property type="match status" value="1"/>
</dbReference>
<dbReference type="InterPro" id="IPR037160">
    <property type="entry name" value="DNA_Pol_thumb_sf"/>
</dbReference>
<evidence type="ECO:0000256" key="13">
    <source>
        <dbReference type="ARBA" id="ARBA00023125"/>
    </source>
</evidence>
<dbReference type="CDD" id="cd00141">
    <property type="entry name" value="NT_POLXc"/>
    <property type="match status" value="1"/>
</dbReference>
<evidence type="ECO:0000256" key="17">
    <source>
        <dbReference type="ARBA" id="ARBA00023242"/>
    </source>
</evidence>
<dbReference type="PRINTS" id="PR00869">
    <property type="entry name" value="DNAPOLX"/>
</dbReference>
<evidence type="ECO:0000256" key="18">
    <source>
        <dbReference type="ARBA" id="ARBA00049244"/>
    </source>
</evidence>
<dbReference type="Gene3D" id="3.40.50.10190">
    <property type="entry name" value="BRCT domain"/>
    <property type="match status" value="1"/>
</dbReference>
<dbReference type="SUPFAM" id="SSF52113">
    <property type="entry name" value="BRCT domain"/>
    <property type="match status" value="1"/>
</dbReference>
<dbReference type="SUPFAM" id="SSF50978">
    <property type="entry name" value="WD40 repeat-like"/>
    <property type="match status" value="1"/>
</dbReference>
<comment type="catalytic activity">
    <reaction evidence="18">
        <text>DNA(n) + a 2'-deoxyribonucleoside 5'-triphosphate = DNA(n+1) + diphosphate</text>
        <dbReference type="Rhea" id="RHEA:22508"/>
        <dbReference type="Rhea" id="RHEA-COMP:17339"/>
        <dbReference type="Rhea" id="RHEA-COMP:17340"/>
        <dbReference type="ChEBI" id="CHEBI:33019"/>
        <dbReference type="ChEBI" id="CHEBI:61560"/>
        <dbReference type="ChEBI" id="CHEBI:173112"/>
        <dbReference type="EC" id="2.7.7.7"/>
    </reaction>
</comment>
<sequence>MGRKGSPRSPQAEGGSRAASPPSSPPLSPLWALPEELLLLICSYLDVQALGRLGQVCRRLRFLSSRDLLWRRIARGCLNSGFTQLGTDLAAGIPVKERVKVSRNWRHGRCRRETVLKWKRNLMPWMELDGEYLYLSQAENIQAYQLCPDGTGLQRHPQAIFSGHQEDVCRFVLVNSHIVSGGGDGNIVLHKIHGSYSVKFSAHEQEVNCVDFQGGLIVSGSRDRTAKVWSLAAGRVGQCLHTVQTEDRVWSIAISPLLSSFVTGTACCGHTSPLRIWDFESGQLLTCLGTDFHRGAGVLDVFYETPSLLLSCGYDTYIRYWDIRTSTRKCVREWEEPHDSALYCIRSDGNHMIASGSSYYGVVRLWDKRQTRCLQQLQLNVPPGERGPAQPMEPRGIVKAFPKRKKVRDDSGKSIPPKIPKEGTGVPEAEWLKPVTAYVLQAGIGQARAEIFRKQIVQNGGHVCDHLSSEVTHVIVAEDMDCDRSFRLLKLTKMPSGLQLVKASWLSACIRDQELLSTTGYSVFIPQRYLEKGEQQKQQQLLGSEEVQPPADKEAAEPNTKAPVGDFSQQGLSERVCDDEDSEGEDAGVTQGDLEALISGRYPVKLSEETSDSSSTVAQPASKWVCAHSSDSKKENHNQCITEKLEVLAKAYSVQGDKWRALGYSKAINALKSYHKPVTSYQEACKIPGIGKRMAEKILEILESGHLRKLDHISESVPVLELFSNIWGAGVKTAQMWYQQGFRTLDDIRTKASLTSQQAVGLKHYEDFLQRMPREEAAEIEQTVRQAALALKPGLVCVACGSYRRGKPTCGDVDVLVTHPDGQSHRGVFNKLLDSLHRSGFLTDDLVSQEDNGDQKKYLGVCRLPGPARHHRRLDIIVVPYGEFACALLYFTGSAHFNRSMRALAKTKGMSLSEHALSSAVVRGPGGVKVLPGRILPTPTERDVFIQLGLPYREPSERDW</sequence>
<evidence type="ECO:0000256" key="23">
    <source>
        <dbReference type="SAM" id="MobiDB-lite"/>
    </source>
</evidence>
<keyword evidence="13" id="KW-0238">DNA-binding</keyword>
<dbReference type="GO" id="GO:0005634">
    <property type="term" value="C:nucleus"/>
    <property type="evidence" value="ECO:0007669"/>
    <property type="project" value="UniProtKB-SubCell"/>
</dbReference>
<evidence type="ECO:0000256" key="8">
    <source>
        <dbReference type="ARBA" id="ARBA00022695"/>
    </source>
</evidence>
<reference evidence="26" key="1">
    <citation type="submission" date="2025-08" db="UniProtKB">
        <authorList>
            <consortium name="Ensembl"/>
        </authorList>
    </citation>
    <scope>IDENTIFICATION</scope>
</reference>
<dbReference type="SMART" id="SM00483">
    <property type="entry name" value="POLXc"/>
    <property type="match status" value="1"/>
</dbReference>
<feature type="region of interest" description="Disordered" evidence="23">
    <location>
        <begin position="1"/>
        <end position="25"/>
    </location>
</feature>